<accession>A0A1I0NE10</accession>
<dbReference type="AlphaFoldDB" id="A0A1I0NE10"/>
<dbReference type="OrthoDB" id="2062203at2"/>
<evidence type="ECO:0000313" key="1">
    <source>
        <dbReference type="EMBL" id="SEV99631.1"/>
    </source>
</evidence>
<gene>
    <name evidence="1" type="ORF">SAMN05421659_10338</name>
</gene>
<dbReference type="Proteomes" id="UP000199701">
    <property type="component" value="Unassembled WGS sequence"/>
</dbReference>
<keyword evidence="2" id="KW-1185">Reference proteome</keyword>
<evidence type="ECO:0008006" key="3">
    <source>
        <dbReference type="Google" id="ProtNLM"/>
    </source>
</evidence>
<sequence length="69" mass="7866">MSFADEEIHVHCPNCSNKRLFDCGVASEGVIRIKCPCCTEVSVINLKHVTEQQRQRRIVAYSRIATNFI</sequence>
<name>A0A1I0NE10_9FIRM</name>
<evidence type="ECO:0000313" key="2">
    <source>
        <dbReference type="Proteomes" id="UP000199701"/>
    </source>
</evidence>
<dbReference type="EMBL" id="FOJI01000003">
    <property type="protein sequence ID" value="SEV99631.1"/>
    <property type="molecule type" value="Genomic_DNA"/>
</dbReference>
<dbReference type="STRING" id="99656.SAMN05421659_10338"/>
<protein>
    <recommendedName>
        <fullName evidence="3">Mu-like prophage protein Com</fullName>
    </recommendedName>
</protein>
<reference evidence="1 2" key="1">
    <citation type="submission" date="2016-10" db="EMBL/GenBank/DDBJ databases">
        <authorList>
            <person name="de Groot N.N."/>
        </authorList>
    </citation>
    <scope>NUCLEOTIDE SEQUENCE [LARGE SCALE GENOMIC DNA]</scope>
    <source>
        <strain evidence="1 2">DSM 9179</strain>
    </source>
</reference>
<organism evidence="1 2">
    <name type="scientific">[Clostridium] fimetarium</name>
    <dbReference type="NCBI Taxonomy" id="99656"/>
    <lineage>
        <taxon>Bacteria</taxon>
        <taxon>Bacillati</taxon>
        <taxon>Bacillota</taxon>
        <taxon>Clostridia</taxon>
        <taxon>Lachnospirales</taxon>
        <taxon>Lachnospiraceae</taxon>
    </lineage>
</organism>
<proteinExistence type="predicted"/>
<dbReference type="RefSeq" id="WP_092451094.1">
    <property type="nucleotide sequence ID" value="NZ_FOJI01000003.1"/>
</dbReference>